<keyword evidence="2" id="KW-1185">Reference proteome</keyword>
<evidence type="ECO:0000313" key="1">
    <source>
        <dbReference type="EMBL" id="KAK5139387.1"/>
    </source>
</evidence>
<dbReference type="EMBL" id="JAVRRR010001201">
    <property type="protein sequence ID" value="KAK5139387.1"/>
    <property type="molecule type" value="Genomic_DNA"/>
</dbReference>
<protein>
    <submittedName>
        <fullName evidence="1">Uncharacterized protein</fullName>
    </submittedName>
</protein>
<dbReference type="Proteomes" id="UP001308179">
    <property type="component" value="Unassembled WGS sequence"/>
</dbReference>
<evidence type="ECO:0000313" key="2">
    <source>
        <dbReference type="Proteomes" id="UP001308179"/>
    </source>
</evidence>
<accession>A0ABR0KW13</accession>
<name>A0ABR0KW13_9PEZI</name>
<proteinExistence type="predicted"/>
<comment type="caution">
    <text evidence="1">The sequence shown here is derived from an EMBL/GenBank/DDBJ whole genome shotgun (WGS) entry which is preliminary data.</text>
</comment>
<gene>
    <name evidence="1" type="ORF">LTR32_007456</name>
</gene>
<reference evidence="1 2" key="1">
    <citation type="submission" date="2023-08" db="EMBL/GenBank/DDBJ databases">
        <title>Black Yeasts Isolated from many extreme environments.</title>
        <authorList>
            <person name="Coleine C."/>
            <person name="Stajich J.E."/>
            <person name="Selbmann L."/>
        </authorList>
    </citation>
    <scope>NUCLEOTIDE SEQUENCE [LARGE SCALE GENOMIC DNA]</scope>
    <source>
        <strain evidence="1 2">CCFEE 5386</strain>
    </source>
</reference>
<sequence length="135" mass="14956">MAETIIDNVGVNVPAQDLNDPQVAATFNYMDRYSEERDLRLGTSVRQYIDPSKSEKYKHFLEDPWVEKGTPINCPVKADGHVKALVVLRSESGGGFGGLLSAVRMIQNGFNANDVLIVEPVRPPHEALEMNERGC</sequence>
<organism evidence="1 2">
    <name type="scientific">Rachicladosporium monterosium</name>
    <dbReference type="NCBI Taxonomy" id="1507873"/>
    <lineage>
        <taxon>Eukaryota</taxon>
        <taxon>Fungi</taxon>
        <taxon>Dikarya</taxon>
        <taxon>Ascomycota</taxon>
        <taxon>Pezizomycotina</taxon>
        <taxon>Dothideomycetes</taxon>
        <taxon>Dothideomycetidae</taxon>
        <taxon>Cladosporiales</taxon>
        <taxon>Cladosporiaceae</taxon>
        <taxon>Rachicladosporium</taxon>
    </lineage>
</organism>